<dbReference type="HOGENOM" id="CLU_022205_0_0_1"/>
<organism evidence="1 2">
    <name type="scientific">Aspergillus ruber (strain CBS 135680)</name>
    <dbReference type="NCBI Taxonomy" id="1388766"/>
    <lineage>
        <taxon>Eukaryota</taxon>
        <taxon>Fungi</taxon>
        <taxon>Dikarya</taxon>
        <taxon>Ascomycota</taxon>
        <taxon>Pezizomycotina</taxon>
        <taxon>Eurotiomycetes</taxon>
        <taxon>Eurotiomycetidae</taxon>
        <taxon>Eurotiales</taxon>
        <taxon>Aspergillaceae</taxon>
        <taxon>Aspergillus</taxon>
        <taxon>Aspergillus subgen. Aspergillus</taxon>
    </lineage>
</organism>
<protein>
    <submittedName>
        <fullName evidence="1">Uncharacterized protein</fullName>
    </submittedName>
</protein>
<sequence>MQIDQETLTNATDPDGILRGLQQLFDPNYPLHLLKGEEFGIDIHMFAAWAEEHLGIHPRFITPHDLRLMPDPTAKTGYKLCCVADPMYVDTSAFKNDAREPLEEIHQVGLELYQREFRLLKPEMQRQLSLRCFNDIRTILLVHDKRMLGIVLQELEPLGWLGSNELHNFIEQCATAPQLKDEYILKPIRSGKGAGIVFGDEISPDEWMEKLEQLKTAYLPPGVTVYVAQRRIYQLWYNLKRSRDGMVQRYHMVGTYQVVNGRFLGLGAWRCSLGRRLVMGGLGFVL</sequence>
<dbReference type="EMBL" id="KK088453">
    <property type="protein sequence ID" value="EYE90814.1"/>
    <property type="molecule type" value="Genomic_DNA"/>
</dbReference>
<evidence type="ECO:0000313" key="2">
    <source>
        <dbReference type="Proteomes" id="UP000019804"/>
    </source>
</evidence>
<evidence type="ECO:0000313" key="1">
    <source>
        <dbReference type="EMBL" id="EYE90814.1"/>
    </source>
</evidence>
<gene>
    <name evidence="1" type="ORF">EURHEDRAFT_390106</name>
</gene>
<name>A0A017S2E2_ASPRC</name>
<reference evidence="2" key="1">
    <citation type="journal article" date="2014" name="Nat. Commun.">
        <title>Genomic adaptations of the halophilic Dead Sea filamentous fungus Eurotium rubrum.</title>
        <authorList>
            <person name="Kis-Papo T."/>
            <person name="Weig A.R."/>
            <person name="Riley R."/>
            <person name="Persoh D."/>
            <person name="Salamov A."/>
            <person name="Sun H."/>
            <person name="Lipzen A."/>
            <person name="Wasser S.P."/>
            <person name="Rambold G."/>
            <person name="Grigoriev I.V."/>
            <person name="Nevo E."/>
        </authorList>
    </citation>
    <scope>NUCLEOTIDE SEQUENCE [LARGE SCALE GENOMIC DNA]</scope>
    <source>
        <strain evidence="2">CBS 135680</strain>
    </source>
</reference>
<dbReference type="AlphaFoldDB" id="A0A017S2E2"/>
<dbReference type="RefSeq" id="XP_040634504.1">
    <property type="nucleotide sequence ID" value="XM_040779818.1"/>
</dbReference>
<accession>A0A017S2E2</accession>
<dbReference type="Proteomes" id="UP000019804">
    <property type="component" value="Unassembled WGS sequence"/>
</dbReference>
<proteinExistence type="predicted"/>
<dbReference type="GeneID" id="63694942"/>
<dbReference type="SUPFAM" id="SSF56059">
    <property type="entry name" value="Glutathione synthetase ATP-binding domain-like"/>
    <property type="match status" value="1"/>
</dbReference>
<keyword evidence="2" id="KW-1185">Reference proteome</keyword>
<dbReference type="STRING" id="1388766.A0A017S2E2"/>
<dbReference type="OrthoDB" id="2117718at2759"/>